<comment type="caution">
    <text evidence="1">The sequence shown here is derived from an EMBL/GenBank/DDBJ whole genome shotgun (WGS) entry which is preliminary data.</text>
</comment>
<accession>A0AAV8YEX6</accession>
<keyword evidence="2" id="KW-1185">Reference proteome</keyword>
<dbReference type="Proteomes" id="UP001162162">
    <property type="component" value="Unassembled WGS sequence"/>
</dbReference>
<organism evidence="1 2">
    <name type="scientific">Aromia moschata</name>
    <dbReference type="NCBI Taxonomy" id="1265417"/>
    <lineage>
        <taxon>Eukaryota</taxon>
        <taxon>Metazoa</taxon>
        <taxon>Ecdysozoa</taxon>
        <taxon>Arthropoda</taxon>
        <taxon>Hexapoda</taxon>
        <taxon>Insecta</taxon>
        <taxon>Pterygota</taxon>
        <taxon>Neoptera</taxon>
        <taxon>Endopterygota</taxon>
        <taxon>Coleoptera</taxon>
        <taxon>Polyphaga</taxon>
        <taxon>Cucujiformia</taxon>
        <taxon>Chrysomeloidea</taxon>
        <taxon>Cerambycidae</taxon>
        <taxon>Cerambycinae</taxon>
        <taxon>Callichromatini</taxon>
        <taxon>Aromia</taxon>
    </lineage>
</organism>
<dbReference type="EMBL" id="JAPWTK010000103">
    <property type="protein sequence ID" value="KAJ8950242.1"/>
    <property type="molecule type" value="Genomic_DNA"/>
</dbReference>
<evidence type="ECO:0000313" key="2">
    <source>
        <dbReference type="Proteomes" id="UP001162162"/>
    </source>
</evidence>
<name>A0AAV8YEX6_9CUCU</name>
<sequence length="181" mass="21894">RIVFCQQIIERYNENHDFLHNVFWTDESSFSTAGLFNRHSNNHWATENPHMVKKLKKQGRKTVRVWCGIHRNKIIGPFFLNTLTGEWFSPRRRRLNYRRVNHSTRALILTYYKNKLNIWITCQTIWQQYGAPPHNVRHVTNYLNQKYNLWIGKNGPIHWPAKSHDLNPVDFFLWGTLKQYF</sequence>
<dbReference type="AlphaFoldDB" id="A0AAV8YEX6"/>
<protein>
    <recommendedName>
        <fullName evidence="3">Transposase</fullName>
    </recommendedName>
</protein>
<proteinExistence type="predicted"/>
<evidence type="ECO:0008006" key="3">
    <source>
        <dbReference type="Google" id="ProtNLM"/>
    </source>
</evidence>
<dbReference type="InterPro" id="IPR036397">
    <property type="entry name" value="RNaseH_sf"/>
</dbReference>
<gene>
    <name evidence="1" type="ORF">NQ318_006216</name>
</gene>
<dbReference type="Gene3D" id="3.30.420.10">
    <property type="entry name" value="Ribonuclease H-like superfamily/Ribonuclease H"/>
    <property type="match status" value="1"/>
</dbReference>
<evidence type="ECO:0000313" key="1">
    <source>
        <dbReference type="EMBL" id="KAJ8950242.1"/>
    </source>
</evidence>
<dbReference type="PANTHER" id="PTHR47326">
    <property type="entry name" value="TRANSPOSABLE ELEMENT TC3 TRANSPOSASE-LIKE PROTEIN"/>
    <property type="match status" value="1"/>
</dbReference>
<dbReference type="PANTHER" id="PTHR47326:SF1">
    <property type="entry name" value="HTH PSQ-TYPE DOMAIN-CONTAINING PROTEIN"/>
    <property type="match status" value="1"/>
</dbReference>
<feature type="non-terminal residue" evidence="1">
    <location>
        <position position="1"/>
    </location>
</feature>
<dbReference type="GO" id="GO:0003676">
    <property type="term" value="F:nucleic acid binding"/>
    <property type="evidence" value="ECO:0007669"/>
    <property type="project" value="InterPro"/>
</dbReference>
<reference evidence="1" key="1">
    <citation type="journal article" date="2023" name="Insect Mol. Biol.">
        <title>Genome sequencing provides insights into the evolution of gene families encoding plant cell wall-degrading enzymes in longhorned beetles.</title>
        <authorList>
            <person name="Shin N.R."/>
            <person name="Okamura Y."/>
            <person name="Kirsch R."/>
            <person name="Pauchet Y."/>
        </authorList>
    </citation>
    <scope>NUCLEOTIDE SEQUENCE</scope>
    <source>
        <strain evidence="1">AMC_N1</strain>
    </source>
</reference>